<name>A0ACB0Y555_MELEN</name>
<sequence>MLAVLVVLSALIVLLCLYSLIRSRRLYGYIRKNPLISFVIFCFLYKSYYSLQIPKYPRYQYARKFYNTKTIWHSLLFCDSWLKRLQENDRHLIRLCFAFFPFPSKTTDIFLNS</sequence>
<dbReference type="Proteomes" id="UP001497535">
    <property type="component" value="Unassembled WGS sequence"/>
</dbReference>
<dbReference type="EMBL" id="CAVMJV010000005">
    <property type="protein sequence ID" value="CAK5031230.1"/>
    <property type="molecule type" value="Genomic_DNA"/>
</dbReference>
<evidence type="ECO:0000313" key="1">
    <source>
        <dbReference type="EMBL" id="CAK5031230.1"/>
    </source>
</evidence>
<organism evidence="1 2">
    <name type="scientific">Meloidogyne enterolobii</name>
    <name type="common">Root-knot nematode worm</name>
    <name type="synonym">Meloidogyne mayaguensis</name>
    <dbReference type="NCBI Taxonomy" id="390850"/>
    <lineage>
        <taxon>Eukaryota</taxon>
        <taxon>Metazoa</taxon>
        <taxon>Ecdysozoa</taxon>
        <taxon>Nematoda</taxon>
        <taxon>Chromadorea</taxon>
        <taxon>Rhabditida</taxon>
        <taxon>Tylenchina</taxon>
        <taxon>Tylenchomorpha</taxon>
        <taxon>Tylenchoidea</taxon>
        <taxon>Meloidogynidae</taxon>
        <taxon>Meloidogyninae</taxon>
        <taxon>Meloidogyne</taxon>
    </lineage>
</organism>
<accession>A0ACB0Y555</accession>
<comment type="caution">
    <text evidence="1">The sequence shown here is derived from an EMBL/GenBank/DDBJ whole genome shotgun (WGS) entry which is preliminary data.</text>
</comment>
<protein>
    <submittedName>
        <fullName evidence="1">Uncharacterized protein</fullName>
    </submittedName>
</protein>
<keyword evidence="2" id="KW-1185">Reference proteome</keyword>
<gene>
    <name evidence="1" type="ORF">MENTE1834_LOCUS7463</name>
</gene>
<reference evidence="1" key="1">
    <citation type="submission" date="2023-11" db="EMBL/GenBank/DDBJ databases">
        <authorList>
            <person name="Poullet M."/>
        </authorList>
    </citation>
    <scope>NUCLEOTIDE SEQUENCE</scope>
    <source>
        <strain evidence="1">E1834</strain>
    </source>
</reference>
<evidence type="ECO:0000313" key="2">
    <source>
        <dbReference type="Proteomes" id="UP001497535"/>
    </source>
</evidence>
<proteinExistence type="predicted"/>